<evidence type="ECO:0000313" key="1">
    <source>
        <dbReference type="EMBL" id="KAK4654155.1"/>
    </source>
</evidence>
<gene>
    <name evidence="1" type="ORF">QC762_0062650</name>
</gene>
<dbReference type="EMBL" id="JAFFHA010000006">
    <property type="protein sequence ID" value="KAK4654155.1"/>
    <property type="molecule type" value="Genomic_DNA"/>
</dbReference>
<comment type="caution">
    <text evidence="1">The sequence shown here is derived from an EMBL/GenBank/DDBJ whole genome shotgun (WGS) entry which is preliminary data.</text>
</comment>
<reference evidence="1 2" key="1">
    <citation type="journal article" date="2023" name="bioRxiv">
        <title>High-quality genome assemblies of four members of thePodospora anserinaspecies complex.</title>
        <authorList>
            <person name="Ament-Velasquez S.L."/>
            <person name="Vogan A.A."/>
            <person name="Wallerman O."/>
            <person name="Hartmann F."/>
            <person name="Gautier V."/>
            <person name="Silar P."/>
            <person name="Giraud T."/>
            <person name="Johannesson H."/>
        </authorList>
    </citation>
    <scope>NUCLEOTIDE SEQUENCE [LARGE SCALE GENOMIC DNA]</scope>
    <source>
        <strain evidence="1 2">CBS 415.72m</strain>
    </source>
</reference>
<protein>
    <recommendedName>
        <fullName evidence="3">Pheromone</fullName>
    </recommendedName>
</protein>
<keyword evidence="2" id="KW-1185">Reference proteome</keyword>
<evidence type="ECO:0000313" key="2">
    <source>
        <dbReference type="Proteomes" id="UP001323405"/>
    </source>
</evidence>
<sequence length="63" mass="6502">MNAQGLSTPDANPGGEIKSGVQLDVDTCQAMSVTASSRKQGRTSAHCSFLDEAEMVSIVTVSS</sequence>
<organism evidence="1 2">
    <name type="scientific">Podospora pseudocomata</name>
    <dbReference type="NCBI Taxonomy" id="2093779"/>
    <lineage>
        <taxon>Eukaryota</taxon>
        <taxon>Fungi</taxon>
        <taxon>Dikarya</taxon>
        <taxon>Ascomycota</taxon>
        <taxon>Pezizomycotina</taxon>
        <taxon>Sordariomycetes</taxon>
        <taxon>Sordariomycetidae</taxon>
        <taxon>Sordariales</taxon>
        <taxon>Podosporaceae</taxon>
        <taxon>Podospora</taxon>
    </lineage>
</organism>
<proteinExistence type="predicted"/>
<evidence type="ECO:0008006" key="3">
    <source>
        <dbReference type="Google" id="ProtNLM"/>
    </source>
</evidence>
<dbReference type="RefSeq" id="XP_062743130.1">
    <property type="nucleotide sequence ID" value="XM_062883626.1"/>
</dbReference>
<name>A0ABR0GEF6_9PEZI</name>
<accession>A0ABR0GEF6</accession>
<dbReference type="Proteomes" id="UP001323405">
    <property type="component" value="Unassembled WGS sequence"/>
</dbReference>
<dbReference type="GeneID" id="87903277"/>